<keyword evidence="2" id="KW-0472">Membrane</keyword>
<name>A0A8S3U616_MYTED</name>
<evidence type="ECO:0000313" key="4">
    <source>
        <dbReference type="Proteomes" id="UP000683360"/>
    </source>
</evidence>
<dbReference type="AlphaFoldDB" id="A0A8S3U616"/>
<evidence type="ECO:0008006" key="5">
    <source>
        <dbReference type="Google" id="ProtNLM"/>
    </source>
</evidence>
<accession>A0A8S3U616</accession>
<organism evidence="3 4">
    <name type="scientific">Mytilus edulis</name>
    <name type="common">Blue mussel</name>
    <dbReference type="NCBI Taxonomy" id="6550"/>
    <lineage>
        <taxon>Eukaryota</taxon>
        <taxon>Metazoa</taxon>
        <taxon>Spiralia</taxon>
        <taxon>Lophotrochozoa</taxon>
        <taxon>Mollusca</taxon>
        <taxon>Bivalvia</taxon>
        <taxon>Autobranchia</taxon>
        <taxon>Pteriomorphia</taxon>
        <taxon>Mytilida</taxon>
        <taxon>Mytiloidea</taxon>
        <taxon>Mytilidae</taxon>
        <taxon>Mytilinae</taxon>
        <taxon>Mytilus</taxon>
    </lineage>
</organism>
<comment type="caution">
    <text evidence="3">The sequence shown here is derived from an EMBL/GenBank/DDBJ whole genome shotgun (WGS) entry which is preliminary data.</text>
</comment>
<feature type="region of interest" description="Disordered" evidence="1">
    <location>
        <begin position="380"/>
        <end position="408"/>
    </location>
</feature>
<sequence length="408" mass="45381">MCTNESAVEENTNGYKAVDSVLLRITKHQNNCICHVSLQNTVHNYTISMSKYEGLTTSAPVQSNCGLAVDVESIDKSNTTQSIESINCITGTSMRLIALDDNELKFKSRIIKGNFTRGYCMHISRDQAILSCKMKDQAEKAGSDKDWIQTNGSTQHTSVDECKKYCLQTKVCEAVHFVANFCFVYIRTSLELIHVDGSVYSKKDCVDTQKLKIKCDLPEPTTQSSQETTTDVTISTKTDTVTTPISDSIMTSFNTQSSITTKDDIIEDKTSDLYVYIGAGAGGVLMILLIICIIVCIRKNSNQTSEKESKNYATKQLCKEDRDSDNDYDGLKDNILYVSSEPNEILEDGNYNTVDLEQTRKVNQDINLDGNYSTVDGICSNSSLSKSKPDIKPKQKTNSSLKEDQTKR</sequence>
<protein>
    <recommendedName>
        <fullName evidence="5">Apple domain-containing protein</fullName>
    </recommendedName>
</protein>
<feature type="transmembrane region" description="Helical" evidence="2">
    <location>
        <begin position="273"/>
        <end position="297"/>
    </location>
</feature>
<reference evidence="3" key="1">
    <citation type="submission" date="2021-03" db="EMBL/GenBank/DDBJ databases">
        <authorList>
            <person name="Bekaert M."/>
        </authorList>
    </citation>
    <scope>NUCLEOTIDE SEQUENCE</scope>
</reference>
<evidence type="ECO:0000256" key="1">
    <source>
        <dbReference type="SAM" id="MobiDB-lite"/>
    </source>
</evidence>
<dbReference type="OrthoDB" id="6144488at2759"/>
<keyword evidence="2" id="KW-0812">Transmembrane</keyword>
<dbReference type="EMBL" id="CAJPWZ010002500">
    <property type="protein sequence ID" value="CAG2239003.1"/>
    <property type="molecule type" value="Genomic_DNA"/>
</dbReference>
<gene>
    <name evidence="3" type="ORF">MEDL_51386</name>
</gene>
<keyword evidence="2" id="KW-1133">Transmembrane helix</keyword>
<keyword evidence="4" id="KW-1185">Reference proteome</keyword>
<dbReference type="Proteomes" id="UP000683360">
    <property type="component" value="Unassembled WGS sequence"/>
</dbReference>
<evidence type="ECO:0000313" key="3">
    <source>
        <dbReference type="EMBL" id="CAG2239003.1"/>
    </source>
</evidence>
<evidence type="ECO:0000256" key="2">
    <source>
        <dbReference type="SAM" id="Phobius"/>
    </source>
</evidence>
<proteinExistence type="predicted"/>